<proteinExistence type="predicted"/>
<comment type="caution">
    <text evidence="1">The sequence shown here is derived from an EMBL/GenBank/DDBJ whole genome shotgun (WGS) entry which is preliminary data.</text>
</comment>
<reference evidence="1 2" key="1">
    <citation type="submission" date="2018-10" db="EMBL/GenBank/DDBJ databases">
        <title>Xanthobacter tagetidis genome sequencing and assembly.</title>
        <authorList>
            <person name="Maclea K.S."/>
            <person name="Goen A.E."/>
            <person name="Fatima S.A."/>
        </authorList>
    </citation>
    <scope>NUCLEOTIDE SEQUENCE [LARGE SCALE GENOMIC DNA]</scope>
    <source>
        <strain evidence="1 2">ATCC 700314</strain>
    </source>
</reference>
<dbReference type="EMBL" id="RCTF01000004">
    <property type="protein sequence ID" value="RLP80055.1"/>
    <property type="molecule type" value="Genomic_DNA"/>
</dbReference>
<organism evidence="1 2">
    <name type="scientific">Xanthobacter tagetidis</name>
    <dbReference type="NCBI Taxonomy" id="60216"/>
    <lineage>
        <taxon>Bacteria</taxon>
        <taxon>Pseudomonadati</taxon>
        <taxon>Pseudomonadota</taxon>
        <taxon>Alphaproteobacteria</taxon>
        <taxon>Hyphomicrobiales</taxon>
        <taxon>Xanthobacteraceae</taxon>
        <taxon>Xanthobacter</taxon>
    </lineage>
</organism>
<dbReference type="OrthoDB" id="9800712at2"/>
<dbReference type="Gene3D" id="3.10.20.30">
    <property type="match status" value="1"/>
</dbReference>
<dbReference type="SUPFAM" id="SSF54285">
    <property type="entry name" value="MoaD/ThiS"/>
    <property type="match status" value="1"/>
</dbReference>
<evidence type="ECO:0000313" key="2">
    <source>
        <dbReference type="Proteomes" id="UP000269692"/>
    </source>
</evidence>
<dbReference type="CDD" id="cd00754">
    <property type="entry name" value="Ubl_MoaD"/>
    <property type="match status" value="1"/>
</dbReference>
<dbReference type="AlphaFoldDB" id="A0A3L7AJB0"/>
<dbReference type="InterPro" id="IPR012675">
    <property type="entry name" value="Beta-grasp_dom_sf"/>
</dbReference>
<dbReference type="InterPro" id="IPR016155">
    <property type="entry name" value="Mopterin_synth/thiamin_S_b"/>
</dbReference>
<dbReference type="RefSeq" id="WP_121622559.1">
    <property type="nucleotide sequence ID" value="NZ_JACIIW010000002.1"/>
</dbReference>
<dbReference type="Proteomes" id="UP000269692">
    <property type="component" value="Unassembled WGS sequence"/>
</dbReference>
<dbReference type="InterPro" id="IPR003749">
    <property type="entry name" value="ThiS/MoaD-like"/>
</dbReference>
<protein>
    <submittedName>
        <fullName evidence="1">Molybdopterin converting factor subunit 1</fullName>
    </submittedName>
</protein>
<evidence type="ECO:0000313" key="1">
    <source>
        <dbReference type="EMBL" id="RLP80055.1"/>
    </source>
</evidence>
<sequence>MKVLYFAWLRERVGRAEETVEPPAEVVTVADLARWLAAKDEAHAHAFENPAVVRAALDRRHVKPDAPIAGVREIAFFPPMTGG</sequence>
<gene>
    <name evidence="1" type="primary">moaD</name>
    <name evidence="1" type="ORF">D9R14_06775</name>
</gene>
<name>A0A3L7AJB0_9HYPH</name>
<accession>A0A3L7AJB0</accession>
<dbReference type="NCBIfam" id="TIGR01682">
    <property type="entry name" value="moaD"/>
    <property type="match status" value="1"/>
</dbReference>
<dbReference type="Pfam" id="PF02597">
    <property type="entry name" value="ThiS"/>
    <property type="match status" value="1"/>
</dbReference>
<keyword evidence="2" id="KW-1185">Reference proteome</keyword>